<dbReference type="PANTHER" id="PTHR41263">
    <property type="entry name" value="ASPARTYL-PHOSPHATE PHOSPHATASE YISI"/>
    <property type="match status" value="1"/>
</dbReference>
<dbReference type="OrthoDB" id="2972613at2"/>
<dbReference type="InterPro" id="IPR037208">
    <property type="entry name" value="Spo0E-like_sf"/>
</dbReference>
<sequence length="65" mass="7632">MSKQLLLDKIEKKREDLIRIACEQGLNSNLAIEYSQELDRLLNEYNRLFLKSSSKNKSYLTPQTV</sequence>
<dbReference type="InterPro" id="IPR053028">
    <property type="entry name" value="Spo0E-like_phosphatase"/>
</dbReference>
<dbReference type="GO" id="GO:0043937">
    <property type="term" value="P:regulation of sporulation"/>
    <property type="evidence" value="ECO:0007669"/>
    <property type="project" value="InterPro"/>
</dbReference>
<dbReference type="RefSeq" id="WP_121682585.1">
    <property type="nucleotide sequence ID" value="NZ_RCVZ01000022.1"/>
</dbReference>
<proteinExistence type="predicted"/>
<comment type="caution">
    <text evidence="1">The sequence shown here is derived from an EMBL/GenBank/DDBJ whole genome shotgun (WGS) entry which is preliminary data.</text>
</comment>
<dbReference type="InterPro" id="IPR018540">
    <property type="entry name" value="Spo0E-like"/>
</dbReference>
<dbReference type="Gene3D" id="4.10.280.10">
    <property type="entry name" value="Helix-loop-helix DNA-binding domain"/>
    <property type="match status" value="1"/>
</dbReference>
<evidence type="ECO:0000313" key="1">
    <source>
        <dbReference type="EMBL" id="RLQ91654.1"/>
    </source>
</evidence>
<dbReference type="InterPro" id="IPR036638">
    <property type="entry name" value="HLH_DNA-bd_sf"/>
</dbReference>
<dbReference type="PANTHER" id="PTHR41263:SF1">
    <property type="entry name" value="ASPARTYL-PHOSPHATE PHOSPHATASE YISI"/>
    <property type="match status" value="1"/>
</dbReference>
<dbReference type="Pfam" id="PF09388">
    <property type="entry name" value="SpoOE-like"/>
    <property type="match status" value="1"/>
</dbReference>
<dbReference type="GO" id="GO:0046983">
    <property type="term" value="F:protein dimerization activity"/>
    <property type="evidence" value="ECO:0007669"/>
    <property type="project" value="InterPro"/>
</dbReference>
<gene>
    <name evidence="1" type="ORF">D9X91_20635</name>
</gene>
<protein>
    <submittedName>
        <fullName evidence="1">Aspartyl-phosphate phosphatase Spo0E family protein</fullName>
    </submittedName>
</protein>
<name>A0A3L7JMM0_9BACI</name>
<evidence type="ECO:0000313" key="2">
    <source>
        <dbReference type="Proteomes" id="UP000276770"/>
    </source>
</evidence>
<reference evidence="1 2" key="1">
    <citation type="submission" date="2018-10" db="EMBL/GenBank/DDBJ databases">
        <title>Falsibacillus sp. genome draft.</title>
        <authorList>
            <person name="Shi S."/>
        </authorList>
    </citation>
    <scope>NUCLEOTIDE SEQUENCE [LARGE SCALE GENOMIC DNA]</scope>
    <source>
        <strain evidence="1 2">GY 10110</strain>
    </source>
</reference>
<dbReference type="Proteomes" id="UP000276770">
    <property type="component" value="Unassembled WGS sequence"/>
</dbReference>
<keyword evidence="2" id="KW-1185">Reference proteome</keyword>
<dbReference type="SUPFAM" id="SSF140500">
    <property type="entry name" value="BAS1536-like"/>
    <property type="match status" value="1"/>
</dbReference>
<dbReference type="EMBL" id="RCVZ01000022">
    <property type="protein sequence ID" value="RLQ91654.1"/>
    <property type="molecule type" value="Genomic_DNA"/>
</dbReference>
<organism evidence="1 2">
    <name type="scientific">Falsibacillus albus</name>
    <dbReference type="NCBI Taxonomy" id="2478915"/>
    <lineage>
        <taxon>Bacteria</taxon>
        <taxon>Bacillati</taxon>
        <taxon>Bacillota</taxon>
        <taxon>Bacilli</taxon>
        <taxon>Bacillales</taxon>
        <taxon>Bacillaceae</taxon>
        <taxon>Falsibacillus</taxon>
    </lineage>
</organism>
<dbReference type="AlphaFoldDB" id="A0A3L7JMM0"/>
<accession>A0A3L7JMM0</accession>